<protein>
    <submittedName>
        <fullName evidence="1">Uncharacterized protein</fullName>
    </submittedName>
</protein>
<keyword evidence="2" id="KW-1185">Reference proteome</keyword>
<sequence length="142" mass="16328">MILLLQLFETVEIDPISFTASREMVERPHKHQSQKPPYSPTLVDIEIHRLGGMTTASNMHPDHLQSLKTPTTEHDRLVELSRENGRLRQEALYFRGLSREVTPLLAVLRYHIDGLSTTVRKCNEKIEKANAQWEAEDSGRVE</sequence>
<comment type="caution">
    <text evidence="1">The sequence shown here is derived from an EMBL/GenBank/DDBJ whole genome shotgun (WGS) entry which is preliminary data.</text>
</comment>
<evidence type="ECO:0000313" key="2">
    <source>
        <dbReference type="Proteomes" id="UP001480595"/>
    </source>
</evidence>
<proteinExistence type="predicted"/>
<organism evidence="1 2">
    <name type="scientific">Apiospora phragmitis</name>
    <dbReference type="NCBI Taxonomy" id="2905665"/>
    <lineage>
        <taxon>Eukaryota</taxon>
        <taxon>Fungi</taxon>
        <taxon>Dikarya</taxon>
        <taxon>Ascomycota</taxon>
        <taxon>Pezizomycotina</taxon>
        <taxon>Sordariomycetes</taxon>
        <taxon>Xylariomycetidae</taxon>
        <taxon>Amphisphaeriales</taxon>
        <taxon>Apiosporaceae</taxon>
        <taxon>Apiospora</taxon>
    </lineage>
</organism>
<dbReference type="RefSeq" id="XP_066707639.1">
    <property type="nucleotide sequence ID" value="XM_066866725.1"/>
</dbReference>
<evidence type="ECO:0000313" key="1">
    <source>
        <dbReference type="EMBL" id="KAK8036821.1"/>
    </source>
</evidence>
<dbReference type="GeneID" id="92099790"/>
<name>A0ABR1SR77_9PEZI</name>
<gene>
    <name evidence="1" type="ORF">PG994_015318</name>
</gene>
<accession>A0ABR1SR77</accession>
<dbReference type="EMBL" id="JAQQWL010000018">
    <property type="protein sequence ID" value="KAK8036821.1"/>
    <property type="molecule type" value="Genomic_DNA"/>
</dbReference>
<dbReference type="Proteomes" id="UP001480595">
    <property type="component" value="Unassembled WGS sequence"/>
</dbReference>
<reference evidence="1 2" key="1">
    <citation type="submission" date="2023-01" db="EMBL/GenBank/DDBJ databases">
        <title>Analysis of 21 Apiospora genomes using comparative genomics revels a genus with tremendous synthesis potential of carbohydrate active enzymes and secondary metabolites.</title>
        <authorList>
            <person name="Sorensen T."/>
        </authorList>
    </citation>
    <scope>NUCLEOTIDE SEQUENCE [LARGE SCALE GENOMIC DNA]</scope>
    <source>
        <strain evidence="1 2">CBS 135458</strain>
    </source>
</reference>